<keyword evidence="2" id="KW-1185">Reference proteome</keyword>
<dbReference type="Gene3D" id="3.40.50.720">
    <property type="entry name" value="NAD(P)-binding Rossmann-like Domain"/>
    <property type="match status" value="1"/>
</dbReference>
<dbReference type="Proteomes" id="UP000011713">
    <property type="component" value="Unassembled WGS sequence"/>
</dbReference>
<organism evidence="1 2">
    <name type="scientific">Hyaloperonospora arabidopsidis (strain Emoy2)</name>
    <name type="common">Downy mildew agent</name>
    <name type="synonym">Peronospora arabidopsidis</name>
    <dbReference type="NCBI Taxonomy" id="559515"/>
    <lineage>
        <taxon>Eukaryota</taxon>
        <taxon>Sar</taxon>
        <taxon>Stramenopiles</taxon>
        <taxon>Oomycota</taxon>
        <taxon>Peronosporomycetes</taxon>
        <taxon>Peronosporales</taxon>
        <taxon>Peronosporaceae</taxon>
        <taxon>Hyaloperonospora</taxon>
    </lineage>
</organism>
<dbReference type="InterPro" id="IPR013328">
    <property type="entry name" value="6PGD_dom2"/>
</dbReference>
<dbReference type="InterPro" id="IPR008927">
    <property type="entry name" value="6-PGluconate_DH-like_C_sf"/>
</dbReference>
<dbReference type="SUPFAM" id="SSF48179">
    <property type="entry name" value="6-phosphogluconate dehydrogenase C-terminal domain-like"/>
    <property type="match status" value="1"/>
</dbReference>
<proteinExistence type="predicted"/>
<dbReference type="EMBL" id="JH598500">
    <property type="status" value="NOT_ANNOTATED_CDS"/>
    <property type="molecule type" value="Genomic_DNA"/>
</dbReference>
<dbReference type="Gene3D" id="1.10.1040.10">
    <property type="entry name" value="N-(1-d-carboxylethyl)-l-norvaline Dehydrogenase, domain 2"/>
    <property type="match status" value="1"/>
</dbReference>
<dbReference type="AlphaFoldDB" id="M4BPA6"/>
<dbReference type="eggNOG" id="ENOG502QT1C">
    <property type="taxonomic scope" value="Eukaryota"/>
</dbReference>
<dbReference type="GO" id="GO:0016616">
    <property type="term" value="F:oxidoreductase activity, acting on the CH-OH group of donors, NAD or NADP as acceptor"/>
    <property type="evidence" value="ECO:0007669"/>
    <property type="project" value="TreeGrafter"/>
</dbReference>
<reference evidence="2" key="1">
    <citation type="journal article" date="2010" name="Science">
        <title>Signatures of adaptation to obligate biotrophy in the Hyaloperonospora arabidopsidis genome.</title>
        <authorList>
            <person name="Baxter L."/>
            <person name="Tripathy S."/>
            <person name="Ishaque N."/>
            <person name="Boot N."/>
            <person name="Cabral A."/>
            <person name="Kemen E."/>
            <person name="Thines M."/>
            <person name="Ah-Fong A."/>
            <person name="Anderson R."/>
            <person name="Badejoko W."/>
            <person name="Bittner-Eddy P."/>
            <person name="Boore J.L."/>
            <person name="Chibucos M.C."/>
            <person name="Coates M."/>
            <person name="Dehal P."/>
            <person name="Delehaunty K."/>
            <person name="Dong S."/>
            <person name="Downton P."/>
            <person name="Dumas B."/>
            <person name="Fabro G."/>
            <person name="Fronick C."/>
            <person name="Fuerstenberg S.I."/>
            <person name="Fulton L."/>
            <person name="Gaulin E."/>
            <person name="Govers F."/>
            <person name="Hughes L."/>
            <person name="Humphray S."/>
            <person name="Jiang R.H."/>
            <person name="Judelson H."/>
            <person name="Kamoun S."/>
            <person name="Kyung K."/>
            <person name="Meijer H."/>
            <person name="Minx P."/>
            <person name="Morris P."/>
            <person name="Nelson J."/>
            <person name="Phuntumart V."/>
            <person name="Qutob D."/>
            <person name="Rehmany A."/>
            <person name="Rougon-Cardoso A."/>
            <person name="Ryden P."/>
            <person name="Torto-Alalibo T."/>
            <person name="Studholme D."/>
            <person name="Wang Y."/>
            <person name="Win J."/>
            <person name="Wood J."/>
            <person name="Clifton S.W."/>
            <person name="Rogers J."/>
            <person name="Van den Ackerveken G."/>
            <person name="Jones J.D."/>
            <person name="McDowell J.M."/>
            <person name="Beynon J."/>
            <person name="Tyler B.M."/>
        </authorList>
    </citation>
    <scope>NUCLEOTIDE SEQUENCE [LARGE SCALE GENOMIC DNA]</scope>
    <source>
        <strain evidence="2">Emoy2</strain>
    </source>
</reference>
<sequence>MVHYQNPLQRSVFVPTIRAAGSAIVVAQTRGTSFAAACAKAEGTYEVDVIQKDGKVQTEVVEVEAVGSLGEIEGRTAFMQLPTKLSTLKYIGFGVTESGIVKGGSAIVDLTELLYNCFQMRPSQDGKSCQKHVIHSKEADTCMYNVISVINTDNLPKNGDLIRKLVLETEWKGQPSDVSSFRAYLSYKVHFHNTMVDRLTSHRPGNSLVPLSEPWPTKTLVIEDIQHVLDVKALSALPGVHIHTTAGLLDQDHLIKLSIANAVHTAMVYLLALTRVKTTSDVLKIPEIRHFLNLLFTKDIAPSLVLRGISKEKAQYAYDEWMGRVEHRHFGLDVFWVGQNAMLKYGVRLFSSVKANVSMNPTYHPSVFMAFATALILRFLTPTQADSRKGE</sequence>
<reference evidence="1" key="2">
    <citation type="submission" date="2015-06" db="UniProtKB">
        <authorList>
            <consortium name="EnsemblProtists"/>
        </authorList>
    </citation>
    <scope>IDENTIFICATION</scope>
    <source>
        <strain evidence="1">Emoy2</strain>
    </source>
</reference>
<dbReference type="EnsemblProtists" id="HpaT808245">
    <property type="protein sequence ID" value="HpaP808245"/>
    <property type="gene ID" value="HpaG808245"/>
</dbReference>
<dbReference type="InterPro" id="IPR036291">
    <property type="entry name" value="NAD(P)-bd_dom_sf"/>
</dbReference>
<protein>
    <recommendedName>
        <fullName evidence="3">Mannitol dehydrogenase C-terminal domain-containing protein</fullName>
    </recommendedName>
</protein>
<evidence type="ECO:0008006" key="3">
    <source>
        <dbReference type="Google" id="ProtNLM"/>
    </source>
</evidence>
<dbReference type="OMA" id="QYAYDEW"/>
<dbReference type="InParanoid" id="M4BPA6"/>
<dbReference type="PANTHER" id="PTHR43362:SF1">
    <property type="entry name" value="MANNITOL DEHYDROGENASE 2-RELATED"/>
    <property type="match status" value="1"/>
</dbReference>
<dbReference type="VEuPathDB" id="FungiDB:HpaG808245"/>
<accession>M4BPA6</accession>
<dbReference type="InterPro" id="IPR050988">
    <property type="entry name" value="Mannitol_DH/Oxidoreductase"/>
</dbReference>
<dbReference type="PANTHER" id="PTHR43362">
    <property type="entry name" value="MANNITOL DEHYDROGENASE DSF1-RELATED"/>
    <property type="match status" value="1"/>
</dbReference>
<dbReference type="HOGENOM" id="CLU_035952_0_0_1"/>
<evidence type="ECO:0000313" key="1">
    <source>
        <dbReference type="EnsemblProtists" id="HpaP808245"/>
    </source>
</evidence>
<evidence type="ECO:0000313" key="2">
    <source>
        <dbReference type="Proteomes" id="UP000011713"/>
    </source>
</evidence>
<dbReference type="SUPFAM" id="SSF51735">
    <property type="entry name" value="NAD(P)-binding Rossmann-fold domains"/>
    <property type="match status" value="1"/>
</dbReference>
<name>M4BPA6_HYAAE</name>